<gene>
    <name evidence="2" type="ORF">FJW01_19270</name>
</gene>
<dbReference type="EMBL" id="VHJA01000070">
    <property type="protein sequence ID" value="TPV37771.1"/>
    <property type="molecule type" value="Genomic_DNA"/>
</dbReference>
<feature type="transmembrane region" description="Helical" evidence="1">
    <location>
        <begin position="7"/>
        <end position="30"/>
    </location>
</feature>
<comment type="caution">
    <text evidence="2">The sequence shown here is derived from an EMBL/GenBank/DDBJ whole genome shotgun (WGS) entry which is preliminary data.</text>
</comment>
<evidence type="ECO:0000313" key="2">
    <source>
        <dbReference type="EMBL" id="TPV37771.1"/>
    </source>
</evidence>
<keyword evidence="1" id="KW-1133">Transmembrane helix</keyword>
<proteinExistence type="predicted"/>
<sequence>MRKKRKVLICIPVVIIYFLIIPEIILRTLTPEHLVRVSDFTSLGGLLNPLLSLIIFLTLLSVALAVFTVLAVCRLYQAGRRAGSE</sequence>
<dbReference type="RefSeq" id="WP_128085164.1">
    <property type="nucleotide sequence ID" value="NZ_CP071405.1"/>
</dbReference>
<feature type="transmembrane region" description="Helical" evidence="1">
    <location>
        <begin position="50"/>
        <end position="73"/>
    </location>
</feature>
<keyword evidence="3" id="KW-1185">Reference proteome</keyword>
<reference evidence="2 3" key="1">
    <citation type="submission" date="2019-06" db="EMBL/GenBank/DDBJ databases">
        <title>Taxogenomics and systematics of the genus Pantoea.</title>
        <authorList>
            <person name="Tambong J.T."/>
        </authorList>
    </citation>
    <scope>NUCLEOTIDE SEQUENCE [LARGE SCALE GENOMIC DNA]</scope>
    <source>
        <strain evidence="2 3">LMG 24200</strain>
    </source>
</reference>
<dbReference type="AlphaFoldDB" id="A0A506PVP3"/>
<accession>A0A506PVP3</accession>
<name>A0A506PVP3_9GAMM</name>
<evidence type="ECO:0000313" key="3">
    <source>
        <dbReference type="Proteomes" id="UP000317747"/>
    </source>
</evidence>
<keyword evidence="1" id="KW-0472">Membrane</keyword>
<keyword evidence="1" id="KW-0812">Transmembrane</keyword>
<evidence type="ECO:0000256" key="1">
    <source>
        <dbReference type="SAM" id="Phobius"/>
    </source>
</evidence>
<dbReference type="Proteomes" id="UP000317747">
    <property type="component" value="Unassembled WGS sequence"/>
</dbReference>
<protein>
    <submittedName>
        <fullName evidence="2">Uncharacterized protein</fullName>
    </submittedName>
</protein>
<organism evidence="2 3">
    <name type="scientific">Pantoea deleyi</name>
    <dbReference type="NCBI Taxonomy" id="470932"/>
    <lineage>
        <taxon>Bacteria</taxon>
        <taxon>Pseudomonadati</taxon>
        <taxon>Pseudomonadota</taxon>
        <taxon>Gammaproteobacteria</taxon>
        <taxon>Enterobacterales</taxon>
        <taxon>Erwiniaceae</taxon>
        <taxon>Pantoea</taxon>
    </lineage>
</organism>